<evidence type="ECO:0000313" key="1">
    <source>
        <dbReference type="EMBL" id="JAP09565.1"/>
    </source>
</evidence>
<dbReference type="EMBL" id="GEDG01034772">
    <property type="protein sequence ID" value="JAP09565.1"/>
    <property type="molecule type" value="Transcribed_RNA"/>
</dbReference>
<sequence length="73" mass="8192">MDLTVHNPNLVGAPVVTPKGNLPCTTNCEANVSSILLSTKLGTLHFRCYTLVRFFKITLFLENLICICRHFLK</sequence>
<name>A0A0V0GP32_SOLCH</name>
<organism evidence="1">
    <name type="scientific">Solanum chacoense</name>
    <name type="common">Chaco potato</name>
    <dbReference type="NCBI Taxonomy" id="4108"/>
    <lineage>
        <taxon>Eukaryota</taxon>
        <taxon>Viridiplantae</taxon>
        <taxon>Streptophyta</taxon>
        <taxon>Embryophyta</taxon>
        <taxon>Tracheophyta</taxon>
        <taxon>Spermatophyta</taxon>
        <taxon>Magnoliopsida</taxon>
        <taxon>eudicotyledons</taxon>
        <taxon>Gunneridae</taxon>
        <taxon>Pentapetalae</taxon>
        <taxon>asterids</taxon>
        <taxon>lamiids</taxon>
        <taxon>Solanales</taxon>
        <taxon>Solanaceae</taxon>
        <taxon>Solanoideae</taxon>
        <taxon>Solaneae</taxon>
        <taxon>Solanum</taxon>
    </lineage>
</organism>
<protein>
    <submittedName>
        <fullName evidence="1">Putative ovule protein</fullName>
    </submittedName>
</protein>
<dbReference type="AlphaFoldDB" id="A0A0V0GP32"/>
<reference evidence="1" key="1">
    <citation type="submission" date="2015-12" db="EMBL/GenBank/DDBJ databases">
        <title>Gene expression during late stages of embryo sac development: a critical building block for successful pollen-pistil interactions.</title>
        <authorList>
            <person name="Liu Y."/>
            <person name="Joly V."/>
            <person name="Sabar M."/>
            <person name="Matton D.P."/>
        </authorList>
    </citation>
    <scope>NUCLEOTIDE SEQUENCE</scope>
</reference>
<accession>A0A0V0GP32</accession>
<proteinExistence type="predicted"/>
<feature type="non-terminal residue" evidence="1">
    <location>
        <position position="73"/>
    </location>
</feature>